<evidence type="ECO:0000313" key="1">
    <source>
        <dbReference type="EMBL" id="RNA35027.1"/>
    </source>
</evidence>
<evidence type="ECO:0000313" key="2">
    <source>
        <dbReference type="Proteomes" id="UP000276133"/>
    </source>
</evidence>
<reference evidence="1 2" key="1">
    <citation type="journal article" date="2018" name="Sci. Rep.">
        <title>Genomic signatures of local adaptation to the degree of environmental predictability in rotifers.</title>
        <authorList>
            <person name="Franch-Gras L."/>
            <person name="Hahn C."/>
            <person name="Garcia-Roger E.M."/>
            <person name="Carmona M.J."/>
            <person name="Serra M."/>
            <person name="Gomez A."/>
        </authorList>
    </citation>
    <scope>NUCLEOTIDE SEQUENCE [LARGE SCALE GENOMIC DNA]</scope>
    <source>
        <strain evidence="1">HYR1</strain>
    </source>
</reference>
<dbReference type="AlphaFoldDB" id="A0A3M7SHD9"/>
<protein>
    <submittedName>
        <fullName evidence="1">Uncharacterized protein</fullName>
    </submittedName>
</protein>
<organism evidence="1 2">
    <name type="scientific">Brachionus plicatilis</name>
    <name type="common">Marine rotifer</name>
    <name type="synonym">Brachionus muelleri</name>
    <dbReference type="NCBI Taxonomy" id="10195"/>
    <lineage>
        <taxon>Eukaryota</taxon>
        <taxon>Metazoa</taxon>
        <taxon>Spiralia</taxon>
        <taxon>Gnathifera</taxon>
        <taxon>Rotifera</taxon>
        <taxon>Eurotatoria</taxon>
        <taxon>Monogononta</taxon>
        <taxon>Pseudotrocha</taxon>
        <taxon>Ploima</taxon>
        <taxon>Brachionidae</taxon>
        <taxon>Brachionus</taxon>
    </lineage>
</organism>
<dbReference type="Proteomes" id="UP000276133">
    <property type="component" value="Unassembled WGS sequence"/>
</dbReference>
<sequence length="18" mass="2229">MLQYKPRHADQNIKLIIF</sequence>
<proteinExistence type="predicted"/>
<dbReference type="EMBL" id="REGN01001383">
    <property type="protein sequence ID" value="RNA35027.1"/>
    <property type="molecule type" value="Genomic_DNA"/>
</dbReference>
<comment type="caution">
    <text evidence="1">The sequence shown here is derived from an EMBL/GenBank/DDBJ whole genome shotgun (WGS) entry which is preliminary data.</text>
</comment>
<accession>A0A3M7SHD9</accession>
<name>A0A3M7SHD9_BRAPC</name>
<keyword evidence="2" id="KW-1185">Reference proteome</keyword>
<gene>
    <name evidence="1" type="ORF">BpHYR1_006403</name>
</gene>